<keyword evidence="1" id="KW-1133">Transmembrane helix</keyword>
<comment type="caution">
    <text evidence="3">The sequence shown here is derived from an EMBL/GenBank/DDBJ whole genome shotgun (WGS) entry which is preliminary data.</text>
</comment>
<proteinExistence type="predicted"/>
<accession>A0A2P8EDH3</accession>
<dbReference type="Pfam" id="PF02470">
    <property type="entry name" value="MlaD"/>
    <property type="match status" value="1"/>
</dbReference>
<evidence type="ECO:0000259" key="2">
    <source>
        <dbReference type="Pfam" id="PF02470"/>
    </source>
</evidence>
<dbReference type="EMBL" id="PYGF01000001">
    <property type="protein sequence ID" value="PSL07536.1"/>
    <property type="molecule type" value="Genomic_DNA"/>
</dbReference>
<evidence type="ECO:0000313" key="4">
    <source>
        <dbReference type="Proteomes" id="UP000240708"/>
    </source>
</evidence>
<dbReference type="AlphaFoldDB" id="A0A2P8EDH3"/>
<organism evidence="3 4">
    <name type="scientific">Cecembia rubra</name>
    <dbReference type="NCBI Taxonomy" id="1485585"/>
    <lineage>
        <taxon>Bacteria</taxon>
        <taxon>Pseudomonadati</taxon>
        <taxon>Bacteroidota</taxon>
        <taxon>Cytophagia</taxon>
        <taxon>Cytophagales</taxon>
        <taxon>Cyclobacteriaceae</taxon>
        <taxon>Cecembia</taxon>
    </lineage>
</organism>
<keyword evidence="1" id="KW-0812">Transmembrane</keyword>
<gene>
    <name evidence="3" type="ORF">CLV48_101468</name>
</gene>
<dbReference type="PANTHER" id="PTHR33371">
    <property type="entry name" value="INTERMEMBRANE PHOSPHOLIPID TRANSPORT SYSTEM BINDING PROTEIN MLAD-RELATED"/>
    <property type="match status" value="1"/>
</dbReference>
<keyword evidence="4" id="KW-1185">Reference proteome</keyword>
<reference evidence="3 4" key="1">
    <citation type="submission" date="2018-03" db="EMBL/GenBank/DDBJ databases">
        <title>Genomic Encyclopedia of Archaeal and Bacterial Type Strains, Phase II (KMG-II): from individual species to whole genera.</title>
        <authorList>
            <person name="Goeker M."/>
        </authorList>
    </citation>
    <scope>NUCLEOTIDE SEQUENCE [LARGE SCALE GENOMIC DNA]</scope>
    <source>
        <strain evidence="3 4">DSM 28057</strain>
    </source>
</reference>
<keyword evidence="1" id="KW-0472">Membrane</keyword>
<protein>
    <submittedName>
        <fullName evidence="3">Phospholipid/cholesterol/gamma-HCH transport system substrate-binding protein</fullName>
    </submittedName>
</protein>
<evidence type="ECO:0000256" key="1">
    <source>
        <dbReference type="SAM" id="Phobius"/>
    </source>
</evidence>
<name>A0A2P8EDH3_9BACT</name>
<feature type="transmembrane region" description="Helical" evidence="1">
    <location>
        <begin position="12"/>
        <end position="30"/>
    </location>
</feature>
<dbReference type="PANTHER" id="PTHR33371:SF4">
    <property type="entry name" value="INTERMEMBRANE PHOSPHOLIPID TRANSPORT SYSTEM BINDING PROTEIN MLAD"/>
    <property type="match status" value="1"/>
</dbReference>
<sequence length="330" mass="36279">MKTKKVLDNTKLGMLVIAGILFLVFTLYMIGKNQNLFGSTFSVIAVVDNVSGLVPGNNVRFKGMNVGTVKSIQMENDSSIYISLLIHNNMKPFIKKNVLTTINTDGLMGNKIIQIVSQPGFADNISEGDTIYAQRGIDTDELLHKLESTGGHLEKTFSNLASVAEKLNNSQELWKLLSDSNMTEEIKLSINQIRIAGTNAAAMAKSGKSMISSLEKGDGLVNKVFKDSVMAENFAKSIEHLVDVSQQATEIAMEIKHILSDLESGKGTAGLVLQDSAVRESIRNIVINVEESTVGLNENMEALKHSFLLRGYFRKQEKQQRRDAKINPSN</sequence>
<dbReference type="OrthoDB" id="9771725at2"/>
<dbReference type="InterPro" id="IPR052336">
    <property type="entry name" value="MlaD_Phospholipid_Transporter"/>
</dbReference>
<dbReference type="RefSeq" id="WP_106565611.1">
    <property type="nucleotide sequence ID" value="NZ_JAUVYL010000029.1"/>
</dbReference>
<feature type="domain" description="Mce/MlaD" evidence="2">
    <location>
        <begin position="43"/>
        <end position="116"/>
    </location>
</feature>
<dbReference type="Proteomes" id="UP000240708">
    <property type="component" value="Unassembled WGS sequence"/>
</dbReference>
<dbReference type="InterPro" id="IPR003399">
    <property type="entry name" value="Mce/MlaD"/>
</dbReference>
<evidence type="ECO:0000313" key="3">
    <source>
        <dbReference type="EMBL" id="PSL07536.1"/>
    </source>
</evidence>